<comment type="catalytic activity">
    <reaction evidence="7">
        <text>N-methylethanolamine phosphate + S-adenosyl-L-methionine = N,N-dimethylethanolamine phosphate + S-adenosyl-L-homocysteine + H(+)</text>
        <dbReference type="Rhea" id="RHEA:25321"/>
        <dbReference type="ChEBI" id="CHEBI:15378"/>
        <dbReference type="ChEBI" id="CHEBI:57781"/>
        <dbReference type="ChEBI" id="CHEBI:57856"/>
        <dbReference type="ChEBI" id="CHEBI:58641"/>
        <dbReference type="ChEBI" id="CHEBI:59789"/>
        <dbReference type="EC" id="2.1.1.103"/>
    </reaction>
    <physiologicalReaction direction="left-to-right" evidence="7">
        <dbReference type="Rhea" id="RHEA:25322"/>
    </physiologicalReaction>
</comment>
<evidence type="ECO:0000256" key="3">
    <source>
        <dbReference type="ARBA" id="ARBA00022603"/>
    </source>
</evidence>
<evidence type="ECO:0000259" key="8">
    <source>
        <dbReference type="Pfam" id="PF08241"/>
    </source>
</evidence>
<dbReference type="InterPro" id="IPR013216">
    <property type="entry name" value="Methyltransf_11"/>
</dbReference>
<dbReference type="Gene3D" id="3.40.50.150">
    <property type="entry name" value="Vaccinia Virus protein VP39"/>
    <property type="match status" value="1"/>
</dbReference>
<dbReference type="SUPFAM" id="SSF53335">
    <property type="entry name" value="S-adenosyl-L-methionine-dependent methyltransferases"/>
    <property type="match status" value="1"/>
</dbReference>
<evidence type="ECO:0000313" key="10">
    <source>
        <dbReference type="Proteomes" id="UP000838412"/>
    </source>
</evidence>
<comment type="pathway">
    <text evidence="2">Lipid metabolism.</text>
</comment>
<dbReference type="GO" id="GO:0032259">
    <property type="term" value="P:methylation"/>
    <property type="evidence" value="ECO:0007669"/>
    <property type="project" value="UniProtKB-KW"/>
</dbReference>
<protein>
    <recommendedName>
        <fullName evidence="5">phosphoethanolamine N-methyltransferase</fullName>
        <ecNumber evidence="5">2.1.1.103</ecNumber>
    </recommendedName>
</protein>
<dbReference type="Proteomes" id="UP000838412">
    <property type="component" value="Chromosome 3"/>
</dbReference>
<dbReference type="CDD" id="cd02440">
    <property type="entry name" value="AdoMet_MTases"/>
    <property type="match status" value="1"/>
</dbReference>
<dbReference type="EMBL" id="OV696688">
    <property type="protein sequence ID" value="CAH1257231.1"/>
    <property type="molecule type" value="Genomic_DNA"/>
</dbReference>
<dbReference type="EC" id="2.1.1.103" evidence="5"/>
<evidence type="ECO:0000256" key="5">
    <source>
        <dbReference type="ARBA" id="ARBA00035674"/>
    </source>
</evidence>
<feature type="domain" description="Methyltransferase type 11" evidence="8">
    <location>
        <begin position="52"/>
        <end position="154"/>
    </location>
</feature>
<comment type="pathway">
    <text evidence="1">Phospholipid metabolism; phosphatidylcholine biosynthesis.</text>
</comment>
<name>A0A8J9ZKP3_BRALA</name>
<keyword evidence="4" id="KW-0808">Transferase</keyword>
<gene>
    <name evidence="9" type="primary">Hypp1800</name>
    <name evidence="9" type="ORF">BLAG_LOCUS15227</name>
</gene>
<evidence type="ECO:0000256" key="7">
    <source>
        <dbReference type="ARBA" id="ARBA00047841"/>
    </source>
</evidence>
<dbReference type="GO" id="GO:0000234">
    <property type="term" value="F:phosphoethanolamine N-methyltransferase activity"/>
    <property type="evidence" value="ECO:0007669"/>
    <property type="project" value="UniProtKB-EC"/>
</dbReference>
<dbReference type="AlphaFoldDB" id="A0A8J9ZKP3"/>
<accession>A0A8J9ZKP3</accession>
<evidence type="ECO:0000256" key="6">
    <source>
        <dbReference type="ARBA" id="ARBA00047619"/>
    </source>
</evidence>
<evidence type="ECO:0000313" key="9">
    <source>
        <dbReference type="EMBL" id="CAH1257231.1"/>
    </source>
</evidence>
<keyword evidence="10" id="KW-1185">Reference proteome</keyword>
<keyword evidence="3" id="KW-0489">Methyltransferase</keyword>
<dbReference type="Pfam" id="PF08241">
    <property type="entry name" value="Methyltransf_11"/>
    <property type="match status" value="1"/>
</dbReference>
<evidence type="ECO:0000256" key="1">
    <source>
        <dbReference type="ARBA" id="ARBA00004969"/>
    </source>
</evidence>
<dbReference type="InterPro" id="IPR029063">
    <property type="entry name" value="SAM-dependent_MTases_sf"/>
</dbReference>
<evidence type="ECO:0000256" key="4">
    <source>
        <dbReference type="ARBA" id="ARBA00022679"/>
    </source>
</evidence>
<reference evidence="9" key="1">
    <citation type="submission" date="2022-01" db="EMBL/GenBank/DDBJ databases">
        <authorList>
            <person name="Braso-Vives M."/>
        </authorList>
    </citation>
    <scope>NUCLEOTIDE SEQUENCE</scope>
</reference>
<sequence>MQSFKEAFSRHLRHPSTGPVGWLVKQFLVRRNGYLEKEAARLLGIQPHDSVLEVGFGPGVGLQYALGQMGGDGRGKVHGLEMSPDMIHSATRRLHQHIASGKLQLTLGNVMELPYPDNSMDRIFHVNCYYFWDDLDQGCKELYRVLSPGGAMVCTLNSKMVKLTIEKDFNKYADKYDPDGYMTSLERTGFTGVRMEHLKDGEKSFEAIFAGKE</sequence>
<dbReference type="OrthoDB" id="10250730at2759"/>
<dbReference type="PANTHER" id="PTHR44307">
    <property type="entry name" value="PHOSPHOETHANOLAMINE METHYLTRANSFERASE"/>
    <property type="match status" value="1"/>
</dbReference>
<comment type="catalytic activity">
    <reaction evidence="6">
        <text>N,N-dimethylethanolamine phosphate + S-adenosyl-L-methionine = phosphocholine + S-adenosyl-L-homocysteine + H(+)</text>
        <dbReference type="Rhea" id="RHEA:25325"/>
        <dbReference type="ChEBI" id="CHEBI:15378"/>
        <dbReference type="ChEBI" id="CHEBI:57856"/>
        <dbReference type="ChEBI" id="CHEBI:58641"/>
        <dbReference type="ChEBI" id="CHEBI:59789"/>
        <dbReference type="ChEBI" id="CHEBI:295975"/>
        <dbReference type="EC" id="2.1.1.103"/>
    </reaction>
    <physiologicalReaction direction="left-to-right" evidence="6">
        <dbReference type="Rhea" id="RHEA:25326"/>
    </physiologicalReaction>
</comment>
<evidence type="ECO:0000256" key="2">
    <source>
        <dbReference type="ARBA" id="ARBA00005189"/>
    </source>
</evidence>
<dbReference type="PANTHER" id="PTHR44307:SF2">
    <property type="entry name" value="PHOSPHOETHANOLAMINE METHYLTRANSFERASE ISOFORM X1"/>
    <property type="match status" value="1"/>
</dbReference>
<proteinExistence type="predicted"/>
<organism evidence="9 10">
    <name type="scientific">Branchiostoma lanceolatum</name>
    <name type="common">Common lancelet</name>
    <name type="synonym">Amphioxus lanceolatum</name>
    <dbReference type="NCBI Taxonomy" id="7740"/>
    <lineage>
        <taxon>Eukaryota</taxon>
        <taxon>Metazoa</taxon>
        <taxon>Chordata</taxon>
        <taxon>Cephalochordata</taxon>
        <taxon>Leptocardii</taxon>
        <taxon>Amphioxiformes</taxon>
        <taxon>Branchiostomatidae</taxon>
        <taxon>Branchiostoma</taxon>
    </lineage>
</organism>